<accession>A0A444TXS1</accession>
<evidence type="ECO:0000256" key="3">
    <source>
        <dbReference type="ARBA" id="ARBA00022729"/>
    </source>
</evidence>
<feature type="region of interest" description="Disordered" evidence="4">
    <location>
        <begin position="86"/>
        <end position="106"/>
    </location>
</feature>
<evidence type="ECO:0000313" key="8">
    <source>
        <dbReference type="Proteomes" id="UP000289886"/>
    </source>
</evidence>
<dbReference type="InterPro" id="IPR001073">
    <property type="entry name" value="C1q_dom"/>
</dbReference>
<dbReference type="Gene3D" id="2.60.120.40">
    <property type="match status" value="1"/>
</dbReference>
<proteinExistence type="predicted"/>
<feature type="signal peptide" evidence="5">
    <location>
        <begin position="1"/>
        <end position="25"/>
    </location>
</feature>
<dbReference type="PANTHER" id="PTHR22923:SF61">
    <property type="entry name" value="C1Q AND TNF RELATED 8"/>
    <property type="match status" value="1"/>
</dbReference>
<keyword evidence="3 5" id="KW-0732">Signal</keyword>
<dbReference type="PROSITE" id="PS50871">
    <property type="entry name" value="C1Q"/>
    <property type="match status" value="1"/>
</dbReference>
<organism evidence="7 8">
    <name type="scientific">Acipenser ruthenus</name>
    <name type="common">Sterlet sturgeon</name>
    <dbReference type="NCBI Taxonomy" id="7906"/>
    <lineage>
        <taxon>Eukaryota</taxon>
        <taxon>Metazoa</taxon>
        <taxon>Chordata</taxon>
        <taxon>Craniata</taxon>
        <taxon>Vertebrata</taxon>
        <taxon>Euteleostomi</taxon>
        <taxon>Actinopterygii</taxon>
        <taxon>Chondrostei</taxon>
        <taxon>Acipenseriformes</taxon>
        <taxon>Acipenseridae</taxon>
        <taxon>Acipenser</taxon>
    </lineage>
</organism>
<evidence type="ECO:0000313" key="7">
    <source>
        <dbReference type="EMBL" id="RXM27682.1"/>
    </source>
</evidence>
<evidence type="ECO:0000259" key="6">
    <source>
        <dbReference type="PROSITE" id="PS50871"/>
    </source>
</evidence>
<evidence type="ECO:0000256" key="1">
    <source>
        <dbReference type="ARBA" id="ARBA00004613"/>
    </source>
</evidence>
<dbReference type="AlphaFoldDB" id="A0A444TXS1"/>
<name>A0A444TXS1_ACIRT</name>
<keyword evidence="8" id="KW-1185">Reference proteome</keyword>
<evidence type="ECO:0000256" key="2">
    <source>
        <dbReference type="ARBA" id="ARBA00022525"/>
    </source>
</evidence>
<protein>
    <submittedName>
        <fullName evidence="7">Complement C1q tumor necrosis factor-related protein 1</fullName>
    </submittedName>
</protein>
<dbReference type="PRINTS" id="PR00007">
    <property type="entry name" value="COMPLEMNTC1Q"/>
</dbReference>
<dbReference type="EMBL" id="SCEB01215792">
    <property type="protein sequence ID" value="RXM27682.1"/>
    <property type="molecule type" value="Genomic_DNA"/>
</dbReference>
<comment type="subcellular location">
    <subcellularLocation>
        <location evidence="1">Secreted</location>
    </subcellularLocation>
</comment>
<keyword evidence="2" id="KW-0964">Secreted</keyword>
<feature type="domain" description="C1q" evidence="6">
    <location>
        <begin position="113"/>
        <end position="188"/>
    </location>
</feature>
<reference evidence="7 8" key="1">
    <citation type="submission" date="2019-01" db="EMBL/GenBank/DDBJ databases">
        <title>Draft Genome and Complete Hox-Cluster Characterization of the Sterlet Sturgeon (Acipenser ruthenus).</title>
        <authorList>
            <person name="Wei Q."/>
        </authorList>
    </citation>
    <scope>NUCLEOTIDE SEQUENCE [LARGE SCALE GENOMIC DNA]</scope>
    <source>
        <strain evidence="7">WHYD16114868_AA</strain>
        <tissue evidence="7">Blood</tissue>
    </source>
</reference>
<evidence type="ECO:0000256" key="5">
    <source>
        <dbReference type="SAM" id="SignalP"/>
    </source>
</evidence>
<feature type="chain" id="PRO_5019391869" evidence="5">
    <location>
        <begin position="26"/>
        <end position="188"/>
    </location>
</feature>
<dbReference type="Proteomes" id="UP000289886">
    <property type="component" value="Unassembled WGS sequence"/>
</dbReference>
<gene>
    <name evidence="7" type="ORF">EOD39_0648</name>
</gene>
<dbReference type="PANTHER" id="PTHR22923">
    <property type="entry name" value="CEREBELLIN-RELATED"/>
    <property type="match status" value="1"/>
</dbReference>
<dbReference type="Pfam" id="PF00386">
    <property type="entry name" value="C1q"/>
    <property type="match status" value="1"/>
</dbReference>
<dbReference type="GO" id="GO:0005615">
    <property type="term" value="C:extracellular space"/>
    <property type="evidence" value="ECO:0007669"/>
    <property type="project" value="TreeGrafter"/>
</dbReference>
<comment type="caution">
    <text evidence="7">The sequence shown here is derived from an EMBL/GenBank/DDBJ whole genome shotgun (WGS) entry which is preliminary data.</text>
</comment>
<dbReference type="InterPro" id="IPR008983">
    <property type="entry name" value="Tumour_necrosis_fac-like_dom"/>
</dbReference>
<dbReference type="InterPro" id="IPR050822">
    <property type="entry name" value="Cerebellin_Synaptic_Org"/>
</dbReference>
<sequence length="188" mass="20830">MQISCFIHMMEIPIFLIVSLVMVLGATDENPHGSEPPLGSCVRCCEPAEKLTSSFTDNLPNDYSSYPLPHIGPTIDVTILKGDKGENGEKGLAGKSGNEGPRGATRPLWVQGDERSGKFSCYTLGVYFFNLNVHTWSLKKTSLHIMKNDVQTVVLYAQPSDHSSMQSQSLLLDLQEKDEVWIRLDNTD</sequence>
<dbReference type="SUPFAM" id="SSF49842">
    <property type="entry name" value="TNF-like"/>
    <property type="match status" value="1"/>
</dbReference>
<evidence type="ECO:0000256" key="4">
    <source>
        <dbReference type="SAM" id="MobiDB-lite"/>
    </source>
</evidence>